<name>A0A1E3PP67_9ASCO</name>
<reference evidence="2 3" key="1">
    <citation type="journal article" date="2016" name="Proc. Natl. Acad. Sci. U.S.A.">
        <title>Comparative genomics of biotechnologically important yeasts.</title>
        <authorList>
            <person name="Riley R."/>
            <person name="Haridas S."/>
            <person name="Wolfe K.H."/>
            <person name="Lopes M.R."/>
            <person name="Hittinger C.T."/>
            <person name="Goeker M."/>
            <person name="Salamov A.A."/>
            <person name="Wisecaver J.H."/>
            <person name="Long T.M."/>
            <person name="Calvey C.H."/>
            <person name="Aerts A.L."/>
            <person name="Barry K.W."/>
            <person name="Choi C."/>
            <person name="Clum A."/>
            <person name="Coughlan A.Y."/>
            <person name="Deshpande S."/>
            <person name="Douglass A.P."/>
            <person name="Hanson S.J."/>
            <person name="Klenk H.-P."/>
            <person name="LaButti K.M."/>
            <person name="Lapidus A."/>
            <person name="Lindquist E.A."/>
            <person name="Lipzen A.M."/>
            <person name="Meier-Kolthoff J.P."/>
            <person name="Ohm R.A."/>
            <person name="Otillar R.P."/>
            <person name="Pangilinan J.L."/>
            <person name="Peng Y."/>
            <person name="Rokas A."/>
            <person name="Rosa C.A."/>
            <person name="Scheuner C."/>
            <person name="Sibirny A.A."/>
            <person name="Slot J.C."/>
            <person name="Stielow J.B."/>
            <person name="Sun H."/>
            <person name="Kurtzman C.P."/>
            <person name="Blackwell M."/>
            <person name="Grigoriev I.V."/>
            <person name="Jeffries T.W."/>
        </authorList>
    </citation>
    <scope>NUCLEOTIDE SEQUENCE [LARGE SCALE GENOMIC DNA]</scope>
    <source>
        <strain evidence="2 3">DSM 6958</strain>
    </source>
</reference>
<feature type="region of interest" description="Disordered" evidence="1">
    <location>
        <begin position="1"/>
        <end position="24"/>
    </location>
</feature>
<dbReference type="GO" id="GO:0019901">
    <property type="term" value="F:protein kinase binding"/>
    <property type="evidence" value="ECO:0007669"/>
    <property type="project" value="InterPro"/>
</dbReference>
<keyword evidence="3" id="KW-1185">Reference proteome</keyword>
<dbReference type="EMBL" id="KV454407">
    <property type="protein sequence ID" value="ODQ67229.1"/>
    <property type="molecule type" value="Genomic_DNA"/>
</dbReference>
<gene>
    <name evidence="2" type="ORF">NADFUDRAFT_49666</name>
</gene>
<dbReference type="AlphaFoldDB" id="A0A1E3PP67"/>
<organism evidence="2 3">
    <name type="scientific">Nadsonia fulvescens var. elongata DSM 6958</name>
    <dbReference type="NCBI Taxonomy" id="857566"/>
    <lineage>
        <taxon>Eukaryota</taxon>
        <taxon>Fungi</taxon>
        <taxon>Dikarya</taxon>
        <taxon>Ascomycota</taxon>
        <taxon>Saccharomycotina</taxon>
        <taxon>Dipodascomycetes</taxon>
        <taxon>Dipodascales</taxon>
        <taxon>Dipodascales incertae sedis</taxon>
        <taxon>Nadsonia</taxon>
    </lineage>
</organism>
<dbReference type="InterPro" id="IPR013922">
    <property type="entry name" value="Cyclin_PHO80-like"/>
</dbReference>
<evidence type="ECO:0000313" key="2">
    <source>
        <dbReference type="EMBL" id="ODQ67229.1"/>
    </source>
</evidence>
<feature type="compositionally biased region" description="Polar residues" evidence="1">
    <location>
        <begin position="87"/>
        <end position="96"/>
    </location>
</feature>
<feature type="region of interest" description="Disordered" evidence="1">
    <location>
        <begin position="161"/>
        <end position="194"/>
    </location>
</feature>
<protein>
    <submittedName>
        <fullName evidence="2">Cyclin-domain-containing protein</fullName>
    </submittedName>
</protein>
<dbReference type="GO" id="GO:0000307">
    <property type="term" value="C:cyclin-dependent protein kinase holoenzyme complex"/>
    <property type="evidence" value="ECO:0007669"/>
    <property type="project" value="TreeGrafter"/>
</dbReference>
<feature type="compositionally biased region" description="Polar residues" evidence="1">
    <location>
        <begin position="169"/>
        <end position="185"/>
    </location>
</feature>
<dbReference type="STRING" id="857566.A0A1E3PP67"/>
<dbReference type="PANTHER" id="PTHR15615">
    <property type="match status" value="1"/>
</dbReference>
<feature type="compositionally biased region" description="Polar residues" evidence="1">
    <location>
        <begin position="244"/>
        <end position="268"/>
    </location>
</feature>
<dbReference type="InterPro" id="IPR036915">
    <property type="entry name" value="Cyclin-like_sf"/>
</dbReference>
<dbReference type="Proteomes" id="UP000095009">
    <property type="component" value="Unassembled WGS sequence"/>
</dbReference>
<dbReference type="SUPFAM" id="SSF47954">
    <property type="entry name" value="Cyclin-like"/>
    <property type="match status" value="1"/>
</dbReference>
<accession>A0A1E3PP67</accession>
<feature type="compositionally biased region" description="Pro residues" evidence="1">
    <location>
        <begin position="73"/>
        <end position="85"/>
    </location>
</feature>
<feature type="compositionally biased region" description="Polar residues" evidence="1">
    <location>
        <begin position="283"/>
        <end position="292"/>
    </location>
</feature>
<dbReference type="PANTHER" id="PTHR15615:SF32">
    <property type="entry name" value="PROTEIN KINASE COMPLEX COMPONENT, PUTATIVE (AFU_ORTHOLOGUE AFUA_2G07660)-RELATED"/>
    <property type="match status" value="1"/>
</dbReference>
<evidence type="ECO:0000256" key="1">
    <source>
        <dbReference type="SAM" id="MobiDB-lite"/>
    </source>
</evidence>
<dbReference type="GO" id="GO:0016538">
    <property type="term" value="F:cyclin-dependent protein serine/threonine kinase regulator activity"/>
    <property type="evidence" value="ECO:0007669"/>
    <property type="project" value="TreeGrafter"/>
</dbReference>
<feature type="compositionally biased region" description="Basic and acidic residues" evidence="1">
    <location>
        <begin position="269"/>
        <end position="282"/>
    </location>
</feature>
<dbReference type="GO" id="GO:0005634">
    <property type="term" value="C:nucleus"/>
    <property type="evidence" value="ECO:0007669"/>
    <property type="project" value="TreeGrafter"/>
</dbReference>
<feature type="compositionally biased region" description="Basic and acidic residues" evidence="1">
    <location>
        <begin position="233"/>
        <end position="243"/>
    </location>
</feature>
<feature type="region of interest" description="Disordered" evidence="1">
    <location>
        <begin position="66"/>
        <end position="114"/>
    </location>
</feature>
<dbReference type="CDD" id="cd20558">
    <property type="entry name" value="CYCLIN_ScPCL7-like"/>
    <property type="match status" value="1"/>
</dbReference>
<evidence type="ECO:0000313" key="3">
    <source>
        <dbReference type="Proteomes" id="UP000095009"/>
    </source>
</evidence>
<feature type="region of interest" description="Disordered" evidence="1">
    <location>
        <begin position="233"/>
        <end position="292"/>
    </location>
</feature>
<dbReference type="Gene3D" id="1.10.472.10">
    <property type="entry name" value="Cyclin-like"/>
    <property type="match status" value="1"/>
</dbReference>
<dbReference type="Pfam" id="PF08613">
    <property type="entry name" value="Cyclin"/>
    <property type="match status" value="1"/>
</dbReference>
<dbReference type="OrthoDB" id="5304883at2759"/>
<sequence>MNSATYMMEPEETNNKTHAEPLPLGLHPGHVPDITRVDCETALRYFIQQLSNLLLVHSKAIIPTAEDTDYAPHPGPNEGQPPKPPSSHETSPTNQLPTPPIHYESASHLSPVTPPLVVPGSASWTSHEHLHSDGTPCQPKVSCFLADHLVVSPLASLSGSPLTYPANPPQENTHCNNIPGSGSNQRRPHPSRQRLELEASVVAAMVLGPAFVPPKSNTPVNDNSDILRYRQETCDESTVKSHSIDNGSPNDTNDNQVSPTNSISTDQSHTNETENNHEDSSKNDTTIGSNEDRQQQIYQLSRRFWTRSTPGIPIGDYLRRIHKYCPLSTSAYISTSLYIHRVCVVNQQIPLTEYNVHRLVLASLRVACKSTEDILHTQKKFCLVSGISSEDLLKIEVALLYITDFDITADHMALQDQLEMMARLQERSDTIRLYFNGKPKYKHKYSHEGEPESGELQIKKRGVDSGLNNRCFVPTDSPSS</sequence>
<proteinExistence type="predicted"/>